<gene>
    <name evidence="1" type="ORF">LOK49_LG10G01995</name>
</gene>
<organism evidence="1 2">
    <name type="scientific">Camellia lanceoleosa</name>
    <dbReference type="NCBI Taxonomy" id="1840588"/>
    <lineage>
        <taxon>Eukaryota</taxon>
        <taxon>Viridiplantae</taxon>
        <taxon>Streptophyta</taxon>
        <taxon>Embryophyta</taxon>
        <taxon>Tracheophyta</taxon>
        <taxon>Spermatophyta</taxon>
        <taxon>Magnoliopsida</taxon>
        <taxon>eudicotyledons</taxon>
        <taxon>Gunneridae</taxon>
        <taxon>Pentapetalae</taxon>
        <taxon>asterids</taxon>
        <taxon>Ericales</taxon>
        <taxon>Theaceae</taxon>
        <taxon>Camellia</taxon>
    </lineage>
</organism>
<name>A0ACC0G7K8_9ERIC</name>
<protein>
    <submittedName>
        <fullName evidence="1">Cyclin-D7-1</fullName>
    </submittedName>
</protein>
<keyword evidence="2" id="KW-1185">Reference proteome</keyword>
<accession>A0ACC0G7K8</accession>
<evidence type="ECO:0000313" key="1">
    <source>
        <dbReference type="EMBL" id="KAI7997025.1"/>
    </source>
</evidence>
<sequence length="312" mass="36288">MDSLLCDEVWLTTSPTTTILNHNYGGSFYTTKEDSQQAFDVCLQKEIGYTPESQYQDHLQSSGLILARFRAMQWLLKSQRRLNLSCQTVFNAANYFDRFLSMNQCKGWKYWMVELLAIACLSVAYKFGETTHLPLHEIQMEDLDHSFQSSLIQRMELTLLKTLGWRLGSVTTYSYIELLMWNFDSLTSFLLGELTTRVTDLLLSTLSDSKFVEFRPCVVAISALRCVIQDSLPSPTYNAHLDYVTRLIPEDQKDDLIKCHKIMEEKMVWPSSPVTVLKMEYNWQVDLSLFNKMHGFNVNQLKSSKMKRKREE</sequence>
<proteinExistence type="predicted"/>
<comment type="caution">
    <text evidence="1">The sequence shown here is derived from an EMBL/GenBank/DDBJ whole genome shotgun (WGS) entry which is preliminary data.</text>
</comment>
<reference evidence="1 2" key="1">
    <citation type="journal article" date="2022" name="Plant J.">
        <title>Chromosome-level genome of Camellia lanceoleosa provides a valuable resource for understanding genome evolution and self-incompatibility.</title>
        <authorList>
            <person name="Gong W."/>
            <person name="Xiao S."/>
            <person name="Wang L."/>
            <person name="Liao Z."/>
            <person name="Chang Y."/>
            <person name="Mo W."/>
            <person name="Hu G."/>
            <person name="Li W."/>
            <person name="Zhao G."/>
            <person name="Zhu H."/>
            <person name="Hu X."/>
            <person name="Ji K."/>
            <person name="Xiang X."/>
            <person name="Song Q."/>
            <person name="Yuan D."/>
            <person name="Jin S."/>
            <person name="Zhang L."/>
        </authorList>
    </citation>
    <scope>NUCLEOTIDE SEQUENCE [LARGE SCALE GENOMIC DNA]</scope>
    <source>
        <strain evidence="1">SQ_2022a</strain>
    </source>
</reference>
<dbReference type="Proteomes" id="UP001060215">
    <property type="component" value="Chromosome 10"/>
</dbReference>
<dbReference type="EMBL" id="CM045767">
    <property type="protein sequence ID" value="KAI7997025.1"/>
    <property type="molecule type" value="Genomic_DNA"/>
</dbReference>
<evidence type="ECO:0000313" key="2">
    <source>
        <dbReference type="Proteomes" id="UP001060215"/>
    </source>
</evidence>